<evidence type="ECO:0008006" key="5">
    <source>
        <dbReference type="Google" id="ProtNLM"/>
    </source>
</evidence>
<feature type="domain" description="FHA" evidence="1">
    <location>
        <begin position="33"/>
        <end position="86"/>
    </location>
</feature>
<dbReference type="GO" id="GO:0003676">
    <property type="term" value="F:nucleic acid binding"/>
    <property type="evidence" value="ECO:0007669"/>
    <property type="project" value="InterPro"/>
</dbReference>
<dbReference type="InterPro" id="IPR008984">
    <property type="entry name" value="SMAD_FHA_dom_sf"/>
</dbReference>
<dbReference type="KEGG" id="nve:5517699"/>
<dbReference type="SMART" id="SM00443">
    <property type="entry name" value="G_patch"/>
    <property type="match status" value="1"/>
</dbReference>
<dbReference type="PROSITE" id="PS50006">
    <property type="entry name" value="FHA_DOMAIN"/>
    <property type="match status" value="1"/>
</dbReference>
<dbReference type="SMART" id="SM00240">
    <property type="entry name" value="FHA"/>
    <property type="match status" value="1"/>
</dbReference>
<dbReference type="EMBL" id="DS469534">
    <property type="protein sequence ID" value="EDO45576.1"/>
    <property type="molecule type" value="Genomic_DNA"/>
</dbReference>
<protein>
    <recommendedName>
        <fullName evidence="5">Angiogenic factor with G patch and FHA domains 1</fullName>
    </recommendedName>
</protein>
<dbReference type="InParanoid" id="A7RSJ9"/>
<accession>A7RSJ9</accession>
<dbReference type="Pfam" id="PF00498">
    <property type="entry name" value="FHA"/>
    <property type="match status" value="1"/>
</dbReference>
<gene>
    <name evidence="3" type="ORF">NEMVEDRAFT_v1g162248</name>
</gene>
<evidence type="ECO:0000259" key="2">
    <source>
        <dbReference type="PROSITE" id="PS50174"/>
    </source>
</evidence>
<dbReference type="InterPro" id="IPR053027">
    <property type="entry name" value="AGGF1"/>
</dbReference>
<name>A7RSJ9_NEMVE</name>
<dbReference type="PANTHER" id="PTHR23106:SF24">
    <property type="entry name" value="ANGIOGENIC FACTOR WITH G PATCH AND FHA DOMAINS 1"/>
    <property type="match status" value="1"/>
</dbReference>
<evidence type="ECO:0000313" key="3">
    <source>
        <dbReference type="EMBL" id="EDO45576.1"/>
    </source>
</evidence>
<reference evidence="3 4" key="1">
    <citation type="journal article" date="2007" name="Science">
        <title>Sea anemone genome reveals ancestral eumetazoan gene repertoire and genomic organization.</title>
        <authorList>
            <person name="Putnam N.H."/>
            <person name="Srivastava M."/>
            <person name="Hellsten U."/>
            <person name="Dirks B."/>
            <person name="Chapman J."/>
            <person name="Salamov A."/>
            <person name="Terry A."/>
            <person name="Shapiro H."/>
            <person name="Lindquist E."/>
            <person name="Kapitonov V.V."/>
            <person name="Jurka J."/>
            <person name="Genikhovich G."/>
            <person name="Grigoriev I.V."/>
            <person name="Lucas S.M."/>
            <person name="Steele R.E."/>
            <person name="Finnerty J.R."/>
            <person name="Technau U."/>
            <person name="Martindale M.Q."/>
            <person name="Rokhsar D.S."/>
        </authorList>
    </citation>
    <scope>NUCLEOTIDE SEQUENCE [LARGE SCALE GENOMIC DNA]</scope>
    <source>
        <strain evidence="4">CH2 X CH6</strain>
    </source>
</reference>
<sequence length="263" mass="29190">MPQTVVAPCIRMIVTSSSKLKTGTLFIVPCTGGHLGREKDSSNLVRIPDLEVSKHHCRIQYDQERRQYFIQDLGSRNGSFLNDARLSQSKDTSELHVLTHGDTLSVGGTRLLLHIHPGMETCDECEPGQVQALDMTSANQVIQMANTSDARKKQLKLLKKAYGLDKDAFCEPGDVMNKKKYKDRADIRRVKVGSDAPNQPDAIPSSVHRPINADNKGRKLLEKMGWKTGEGLGKEKSGRVEPVCLSRSVTVVFNILQTARLQN</sequence>
<dbReference type="STRING" id="45351.A7RSJ9"/>
<dbReference type="PANTHER" id="PTHR23106">
    <property type="entry name" value="ANGIOGENIC FACTOR WITH G PATCH AND FHA DOMAINS 1"/>
    <property type="match status" value="1"/>
</dbReference>
<keyword evidence="4" id="KW-1185">Reference proteome</keyword>
<dbReference type="Pfam" id="PF01585">
    <property type="entry name" value="G-patch"/>
    <property type="match status" value="1"/>
</dbReference>
<dbReference type="PROSITE" id="PS50174">
    <property type="entry name" value="G_PATCH"/>
    <property type="match status" value="1"/>
</dbReference>
<dbReference type="eggNOG" id="KOG0154">
    <property type="taxonomic scope" value="Eukaryota"/>
</dbReference>
<dbReference type="Proteomes" id="UP000001593">
    <property type="component" value="Unassembled WGS sequence"/>
</dbReference>
<dbReference type="OMA" id="PENSEIC"/>
<evidence type="ECO:0000313" key="4">
    <source>
        <dbReference type="Proteomes" id="UP000001593"/>
    </source>
</evidence>
<feature type="domain" description="G-patch" evidence="2">
    <location>
        <begin position="213"/>
        <end position="243"/>
    </location>
</feature>
<organism evidence="3 4">
    <name type="scientific">Nematostella vectensis</name>
    <name type="common">Starlet sea anemone</name>
    <dbReference type="NCBI Taxonomy" id="45351"/>
    <lineage>
        <taxon>Eukaryota</taxon>
        <taxon>Metazoa</taxon>
        <taxon>Cnidaria</taxon>
        <taxon>Anthozoa</taxon>
        <taxon>Hexacorallia</taxon>
        <taxon>Actiniaria</taxon>
        <taxon>Edwardsiidae</taxon>
        <taxon>Nematostella</taxon>
    </lineage>
</organism>
<dbReference type="AlphaFoldDB" id="A7RSJ9"/>
<dbReference type="Gene3D" id="2.60.200.20">
    <property type="match status" value="1"/>
</dbReference>
<evidence type="ECO:0000259" key="1">
    <source>
        <dbReference type="PROSITE" id="PS50006"/>
    </source>
</evidence>
<dbReference type="CDD" id="cd22686">
    <property type="entry name" value="FHA_AGGF1"/>
    <property type="match status" value="1"/>
</dbReference>
<dbReference type="HOGENOM" id="CLU_083127_0_0_1"/>
<dbReference type="SUPFAM" id="SSF49879">
    <property type="entry name" value="SMAD/FHA domain"/>
    <property type="match status" value="1"/>
</dbReference>
<dbReference type="InterPro" id="IPR000253">
    <property type="entry name" value="FHA_dom"/>
</dbReference>
<proteinExistence type="predicted"/>
<dbReference type="PhylomeDB" id="A7RSJ9"/>
<dbReference type="InterPro" id="IPR000467">
    <property type="entry name" value="G_patch_dom"/>
</dbReference>